<dbReference type="PANTHER" id="PTHR31845">
    <property type="entry name" value="FINGER DOMAIN PROTEIN, PUTATIVE-RELATED"/>
    <property type="match status" value="1"/>
</dbReference>
<organism evidence="8 9">
    <name type="scientific">Vermiconidia calcicola</name>
    <dbReference type="NCBI Taxonomy" id="1690605"/>
    <lineage>
        <taxon>Eukaryota</taxon>
        <taxon>Fungi</taxon>
        <taxon>Dikarya</taxon>
        <taxon>Ascomycota</taxon>
        <taxon>Pezizomycotina</taxon>
        <taxon>Dothideomycetes</taxon>
        <taxon>Dothideomycetidae</taxon>
        <taxon>Mycosphaerellales</taxon>
        <taxon>Extremaceae</taxon>
        <taxon>Vermiconidia</taxon>
    </lineage>
</organism>
<protein>
    <recommendedName>
        <fullName evidence="7">Zn(2)-C6 fungal-type domain-containing protein</fullName>
    </recommendedName>
</protein>
<evidence type="ECO:0000313" key="9">
    <source>
        <dbReference type="Proteomes" id="UP001345827"/>
    </source>
</evidence>
<dbReference type="AlphaFoldDB" id="A0AAV9QJT8"/>
<dbReference type="InterPro" id="IPR001138">
    <property type="entry name" value="Zn2Cys6_DnaBD"/>
</dbReference>
<keyword evidence="2" id="KW-0805">Transcription regulation</keyword>
<dbReference type="InterPro" id="IPR051089">
    <property type="entry name" value="prtT"/>
</dbReference>
<keyword evidence="9" id="KW-1185">Reference proteome</keyword>
<evidence type="ECO:0000256" key="1">
    <source>
        <dbReference type="ARBA" id="ARBA00004123"/>
    </source>
</evidence>
<keyword evidence="5" id="KW-0539">Nucleus</keyword>
<dbReference type="Gene3D" id="4.10.240.10">
    <property type="entry name" value="Zn(2)-C6 fungal-type DNA-binding domain"/>
    <property type="match status" value="1"/>
</dbReference>
<dbReference type="GO" id="GO:0005634">
    <property type="term" value="C:nucleus"/>
    <property type="evidence" value="ECO:0007669"/>
    <property type="project" value="UniProtKB-SubCell"/>
</dbReference>
<feature type="domain" description="Zn(2)-C6 fungal-type" evidence="7">
    <location>
        <begin position="66"/>
        <end position="98"/>
    </location>
</feature>
<feature type="region of interest" description="Disordered" evidence="6">
    <location>
        <begin position="1"/>
        <end position="65"/>
    </location>
</feature>
<evidence type="ECO:0000256" key="6">
    <source>
        <dbReference type="SAM" id="MobiDB-lite"/>
    </source>
</evidence>
<reference evidence="8 9" key="1">
    <citation type="submission" date="2023-06" db="EMBL/GenBank/DDBJ databases">
        <title>Black Yeasts Isolated from many extreme environments.</title>
        <authorList>
            <person name="Coleine C."/>
            <person name="Stajich J.E."/>
            <person name="Selbmann L."/>
        </authorList>
    </citation>
    <scope>NUCLEOTIDE SEQUENCE [LARGE SCALE GENOMIC DNA]</scope>
    <source>
        <strain evidence="8 9">CCFEE 5887</strain>
    </source>
</reference>
<evidence type="ECO:0000256" key="3">
    <source>
        <dbReference type="ARBA" id="ARBA00023125"/>
    </source>
</evidence>
<keyword evidence="4" id="KW-0804">Transcription</keyword>
<comment type="caution">
    <text evidence="8">The sequence shown here is derived from an EMBL/GenBank/DDBJ whole genome shotgun (WGS) entry which is preliminary data.</text>
</comment>
<evidence type="ECO:0000259" key="7">
    <source>
        <dbReference type="PROSITE" id="PS50048"/>
    </source>
</evidence>
<dbReference type="PANTHER" id="PTHR31845:SF39">
    <property type="entry name" value="TRANSCRIPTION FACTOR PBCR-RELATED"/>
    <property type="match status" value="1"/>
</dbReference>
<gene>
    <name evidence="8" type="ORF">LTR25_000443</name>
</gene>
<accession>A0AAV9QJT8</accession>
<feature type="region of interest" description="Disordered" evidence="6">
    <location>
        <begin position="129"/>
        <end position="169"/>
    </location>
</feature>
<evidence type="ECO:0000313" key="8">
    <source>
        <dbReference type="EMBL" id="KAK5545436.1"/>
    </source>
</evidence>
<evidence type="ECO:0000256" key="4">
    <source>
        <dbReference type="ARBA" id="ARBA00023163"/>
    </source>
</evidence>
<dbReference type="CDD" id="cd12148">
    <property type="entry name" value="fungal_TF_MHR"/>
    <property type="match status" value="1"/>
</dbReference>
<dbReference type="GO" id="GO:0000981">
    <property type="term" value="F:DNA-binding transcription factor activity, RNA polymerase II-specific"/>
    <property type="evidence" value="ECO:0007669"/>
    <property type="project" value="InterPro"/>
</dbReference>
<dbReference type="SMART" id="SM00066">
    <property type="entry name" value="GAL4"/>
    <property type="match status" value="1"/>
</dbReference>
<proteinExistence type="predicted"/>
<dbReference type="SUPFAM" id="SSF57701">
    <property type="entry name" value="Zn2/Cys6 DNA-binding domain"/>
    <property type="match status" value="1"/>
</dbReference>
<dbReference type="PROSITE" id="PS00463">
    <property type="entry name" value="ZN2_CY6_FUNGAL_1"/>
    <property type="match status" value="1"/>
</dbReference>
<dbReference type="GO" id="GO:0008270">
    <property type="term" value="F:zinc ion binding"/>
    <property type="evidence" value="ECO:0007669"/>
    <property type="project" value="InterPro"/>
</dbReference>
<dbReference type="PROSITE" id="PS50048">
    <property type="entry name" value="ZN2_CY6_FUNGAL_2"/>
    <property type="match status" value="1"/>
</dbReference>
<comment type="subcellular location">
    <subcellularLocation>
        <location evidence="1">Nucleus</location>
    </subcellularLocation>
</comment>
<sequence>MAPDKPLPVETLLPFNTNRSPETVSYLQSAQRRESGVDSQSPLSAEEDEGSENEPGKPKRQKRSRACVACRNMKIRCLPVEGQEACNACSRVNRECIMPGPPRKRQKTVHKVAELEKKINALTDALLSKQQAEPSPPNTSPDKEQAANAHSVPSAVEDTSSAGLDPYPLKLNVKPDEGLPASLDWTSTRSCPVVTNTVLKDDYVDVVEQGMLSKDSATSLFNYWAQNMCESCPMVHFPPGTQAQEVRTRRPMTFLAILAATSSAIMPSIQPSLVTEAARQFSERVLFHGDKSVDLVQALLLHSQYYVRPRTARDLAFHQYAQSASTMCYDLGIGKRSRMRDRTIPPTDHVELARTWIAVYHANISVSTVLRVPAAPRYDAHLEECLQLLENSPSALPGDKWMCAQAKLSRIAQEVSEAFNMCDPGADLNFTDMRTQHQLKYFRRRLDEWEKFVDTTMDHRLVLHQLSCINLYMHEIALHFDHNVDDFRPGQLGYERPGPDTLTSLHIDAFTTLLTGSHKMLDLWLSLDVRCARSLPNLYIVWNAYAVVILIKIHWIVNGPDSKVDSIASADVKTEFYLDAMMNKLTQMSAESHSPCAEAFGFLFKKLKIWHQHRGGMNSDDEQGINDPESRRQRGSQLFGSDSFSFVQSVKNTTDLSTPQPPAAYPLPTLPHQRFMMGDGGLHGSNLNAAYDAASYGNTNWEQFNFSTEEMDMFDVYMNNSGWMGYLL</sequence>
<dbReference type="Proteomes" id="UP001345827">
    <property type="component" value="Unassembled WGS sequence"/>
</dbReference>
<evidence type="ECO:0000256" key="2">
    <source>
        <dbReference type="ARBA" id="ARBA00023015"/>
    </source>
</evidence>
<evidence type="ECO:0000256" key="5">
    <source>
        <dbReference type="ARBA" id="ARBA00023242"/>
    </source>
</evidence>
<name>A0AAV9QJT8_9PEZI</name>
<dbReference type="InterPro" id="IPR036864">
    <property type="entry name" value="Zn2-C6_fun-type_DNA-bd_sf"/>
</dbReference>
<dbReference type="GO" id="GO:0000976">
    <property type="term" value="F:transcription cis-regulatory region binding"/>
    <property type="evidence" value="ECO:0007669"/>
    <property type="project" value="TreeGrafter"/>
</dbReference>
<dbReference type="EMBL" id="JAXLQG010000001">
    <property type="protein sequence ID" value="KAK5545436.1"/>
    <property type="molecule type" value="Genomic_DNA"/>
</dbReference>
<feature type="compositionally biased region" description="Polar residues" evidence="6">
    <location>
        <begin position="14"/>
        <end position="30"/>
    </location>
</feature>
<feature type="region of interest" description="Disordered" evidence="6">
    <location>
        <begin position="616"/>
        <end position="636"/>
    </location>
</feature>
<dbReference type="CDD" id="cd00067">
    <property type="entry name" value="GAL4"/>
    <property type="match status" value="1"/>
</dbReference>
<keyword evidence="3" id="KW-0238">DNA-binding</keyword>